<dbReference type="GeneID" id="19274502"/>
<dbReference type="GO" id="GO:0006457">
    <property type="term" value="P:protein folding"/>
    <property type="evidence" value="ECO:0007669"/>
    <property type="project" value="InterPro"/>
</dbReference>
<feature type="region of interest" description="Disordered" evidence="2">
    <location>
        <begin position="225"/>
        <end position="252"/>
    </location>
</feature>
<dbReference type="PANTHER" id="PTHR24078">
    <property type="entry name" value="DNAJ HOMOLOG SUBFAMILY C MEMBER"/>
    <property type="match status" value="1"/>
</dbReference>
<evidence type="ECO:0000313" key="4">
    <source>
        <dbReference type="EMBL" id="ETS79636.1"/>
    </source>
</evidence>
<dbReference type="InterPro" id="IPR051339">
    <property type="entry name" value="DnaJ_subfamily_B"/>
</dbReference>
<evidence type="ECO:0000256" key="1">
    <source>
        <dbReference type="ARBA" id="ARBA00023186"/>
    </source>
</evidence>
<accession>W3X3B3</accession>
<dbReference type="eggNOG" id="KOG0714">
    <property type="taxonomic scope" value="Eukaryota"/>
</dbReference>
<dbReference type="GO" id="GO:0051082">
    <property type="term" value="F:unfolded protein binding"/>
    <property type="evidence" value="ECO:0007669"/>
    <property type="project" value="InterPro"/>
</dbReference>
<evidence type="ECO:0000259" key="3">
    <source>
        <dbReference type="Pfam" id="PF01556"/>
    </source>
</evidence>
<dbReference type="STRING" id="1229662.W3X3B3"/>
<proteinExistence type="predicted"/>
<protein>
    <recommendedName>
        <fullName evidence="3">Chaperone DnaJ C-terminal domain-containing protein</fullName>
    </recommendedName>
</protein>
<dbReference type="OMA" id="NGCKNAG"/>
<keyword evidence="1" id="KW-0143">Chaperone</keyword>
<feature type="compositionally biased region" description="Low complexity" evidence="2">
    <location>
        <begin position="239"/>
        <end position="252"/>
    </location>
</feature>
<keyword evidence="5" id="KW-1185">Reference proteome</keyword>
<dbReference type="SUPFAM" id="SSF49493">
    <property type="entry name" value="HSP40/DnaJ peptide-binding domain"/>
    <property type="match status" value="2"/>
</dbReference>
<dbReference type="Pfam" id="PF01556">
    <property type="entry name" value="DnaJ_C"/>
    <property type="match status" value="1"/>
</dbReference>
<dbReference type="GO" id="GO:0051087">
    <property type="term" value="F:protein-folding chaperone binding"/>
    <property type="evidence" value="ECO:0007669"/>
    <property type="project" value="TreeGrafter"/>
</dbReference>
<feature type="domain" description="Chaperone DnaJ C-terminal" evidence="3">
    <location>
        <begin position="415"/>
        <end position="573"/>
    </location>
</feature>
<dbReference type="CDD" id="cd10747">
    <property type="entry name" value="DnaJ_C"/>
    <property type="match status" value="1"/>
</dbReference>
<dbReference type="GO" id="GO:0005829">
    <property type="term" value="C:cytosol"/>
    <property type="evidence" value="ECO:0007669"/>
    <property type="project" value="TreeGrafter"/>
</dbReference>
<name>W3X3B3_PESFW</name>
<dbReference type="OrthoDB" id="7464126at2759"/>
<gene>
    <name evidence="4" type="ORF">PFICI_09489</name>
</gene>
<dbReference type="HOGENOM" id="CLU_449851_0_0_1"/>
<feature type="compositionally biased region" description="Polar residues" evidence="2">
    <location>
        <begin position="225"/>
        <end position="238"/>
    </location>
</feature>
<dbReference type="EMBL" id="KI912114">
    <property type="protein sequence ID" value="ETS79636.1"/>
    <property type="molecule type" value="Genomic_DNA"/>
</dbReference>
<dbReference type="InParanoid" id="W3X3B3"/>
<reference evidence="5" key="1">
    <citation type="journal article" date="2015" name="BMC Genomics">
        <title>Genomic and transcriptomic analysis of the endophytic fungus Pestalotiopsis fici reveals its lifestyle and high potential for synthesis of natural products.</title>
        <authorList>
            <person name="Wang X."/>
            <person name="Zhang X."/>
            <person name="Liu L."/>
            <person name="Xiang M."/>
            <person name="Wang W."/>
            <person name="Sun X."/>
            <person name="Che Y."/>
            <person name="Guo L."/>
            <person name="Liu G."/>
            <person name="Guo L."/>
            <person name="Wang C."/>
            <person name="Yin W.B."/>
            <person name="Stadler M."/>
            <person name="Zhang X."/>
            <person name="Liu X."/>
        </authorList>
    </citation>
    <scope>NUCLEOTIDE SEQUENCE [LARGE SCALE GENOMIC DNA]</scope>
    <source>
        <strain evidence="5">W106-1 / CGMCC3.15140</strain>
    </source>
</reference>
<dbReference type="Gene3D" id="2.60.260.20">
    <property type="entry name" value="Urease metallochaperone UreE, N-terminal domain"/>
    <property type="match status" value="2"/>
</dbReference>
<dbReference type="PANTHER" id="PTHR24078:SF553">
    <property type="entry name" value="DNAJ HOMOLOG SUBFAMILY B MEMBER 5"/>
    <property type="match status" value="1"/>
</dbReference>
<feature type="region of interest" description="Disordered" evidence="2">
    <location>
        <begin position="370"/>
        <end position="409"/>
    </location>
</feature>
<dbReference type="KEGG" id="pfy:PFICI_09489"/>
<dbReference type="InterPro" id="IPR008971">
    <property type="entry name" value="HSP40/DnaJ_pept-bd"/>
</dbReference>
<organism evidence="4 5">
    <name type="scientific">Pestalotiopsis fici (strain W106-1 / CGMCC3.15140)</name>
    <dbReference type="NCBI Taxonomy" id="1229662"/>
    <lineage>
        <taxon>Eukaryota</taxon>
        <taxon>Fungi</taxon>
        <taxon>Dikarya</taxon>
        <taxon>Ascomycota</taxon>
        <taxon>Pezizomycotina</taxon>
        <taxon>Sordariomycetes</taxon>
        <taxon>Xylariomycetidae</taxon>
        <taxon>Amphisphaeriales</taxon>
        <taxon>Sporocadaceae</taxon>
        <taxon>Pestalotiopsis</taxon>
    </lineage>
</organism>
<dbReference type="FunFam" id="2.60.260.20:FF:000013">
    <property type="entry name" value="DnaJ subfamily B member 11"/>
    <property type="match status" value="1"/>
</dbReference>
<dbReference type="Proteomes" id="UP000030651">
    <property type="component" value="Unassembled WGS sequence"/>
</dbReference>
<dbReference type="GO" id="GO:0006413">
    <property type="term" value="P:translational initiation"/>
    <property type="evidence" value="ECO:0007669"/>
    <property type="project" value="TreeGrafter"/>
</dbReference>
<dbReference type="InterPro" id="IPR002939">
    <property type="entry name" value="DnaJ_C"/>
</dbReference>
<dbReference type="AlphaFoldDB" id="W3X3B3"/>
<dbReference type="RefSeq" id="XP_007836261.1">
    <property type="nucleotide sequence ID" value="XM_007838070.1"/>
</dbReference>
<sequence length="607" mass="67277">MASFGWSAGDVIAVATLAWKLYKACESAGDEYKSLSTEVRTLQSLLQDVGNELNEPTSAIHKAGKSKRQQLTNLIEDCNTDLGDLERYLLQYRSLHSAKPRFRDRLRFGIKPISQIRLKLSQHTDGLNLFLTHINTSSLGRLEQASETSAVVLNDIRARLDDLHRQVELGQKDVAVLDVQKGWEELEKELVGDRVTEDDVASNRDSIQEYITSWLGTSDQEFQASASKNKRTSSMTPWSPTAAFTRTASSSSSPQYLAASPLISSARDASWSNPYPDMWSFGGMRGPPSSVSEVPPSEIVSSVAESVFDEFSSPSSRMTTPDIPETPSWLPHGSDACLGVTSPAVRSNSDAGIESLMDELDAFVLDFSRSSTPTGDFPQTPENEMPPPDLPVPDETPKAVRPLPSPSPKRRIISRTLSLTLEEAFKGGFKTKRIRGRLQAQRNDRNELELCESTIEVHYPAGAQSGHLIKVPDVGVDMKGLPQDIHFTVELKSHKRFEWEGQDLVATVKISLLESLCGWNKVIRTIDGKVIQVQRTEVTPPSWSQCYPGLGMPLEGMGGQRSDFVIKVDVEYPESISPYQDKIFKQILSPKRNLSPRMEMMLADGHN</sequence>
<evidence type="ECO:0000313" key="5">
    <source>
        <dbReference type="Proteomes" id="UP000030651"/>
    </source>
</evidence>
<evidence type="ECO:0000256" key="2">
    <source>
        <dbReference type="SAM" id="MobiDB-lite"/>
    </source>
</evidence>